<dbReference type="PANTHER" id="PTHR32089">
    <property type="entry name" value="METHYL-ACCEPTING CHEMOTAXIS PROTEIN MCPB"/>
    <property type="match status" value="1"/>
</dbReference>
<dbReference type="EMBL" id="AP018823">
    <property type="protein sequence ID" value="BBF83824.1"/>
    <property type="molecule type" value="Genomic_DNA"/>
</dbReference>
<dbReference type="PANTHER" id="PTHR32089:SF119">
    <property type="entry name" value="METHYL-ACCEPTING CHEMOTAXIS PROTEIN CTPL"/>
    <property type="match status" value="1"/>
</dbReference>
<keyword evidence="5 7" id="KW-0807">Transducer</keyword>
<dbReference type="NCBIfam" id="TIGR00229">
    <property type="entry name" value="sensory_box"/>
    <property type="match status" value="1"/>
</dbReference>
<dbReference type="CDD" id="cd11386">
    <property type="entry name" value="MCP_signal"/>
    <property type="match status" value="1"/>
</dbReference>
<dbReference type="InterPro" id="IPR003660">
    <property type="entry name" value="HAMP_dom"/>
</dbReference>
<feature type="domain" description="Methyl-accepting transducer" evidence="8">
    <location>
        <begin position="255"/>
        <end position="491"/>
    </location>
</feature>
<keyword evidence="12" id="KW-1185">Reference proteome</keyword>
<dbReference type="SMART" id="SM00283">
    <property type="entry name" value="MA"/>
    <property type="match status" value="1"/>
</dbReference>
<dbReference type="InterPro" id="IPR000014">
    <property type="entry name" value="PAS"/>
</dbReference>
<dbReference type="STRING" id="332411.VI06_03785"/>
<evidence type="ECO:0000259" key="9">
    <source>
        <dbReference type="PROSITE" id="PS50112"/>
    </source>
</evidence>
<dbReference type="PROSITE" id="PS50885">
    <property type="entry name" value="HAMP"/>
    <property type="match status" value="1"/>
</dbReference>
<dbReference type="Pfam" id="PF08447">
    <property type="entry name" value="PAS_3"/>
    <property type="match status" value="1"/>
</dbReference>
<sequence>MRNNQPVTQHELFLHPQRPIVTKTDLQGHITYANRAFIEISGFTEKELIGQQHNIVRHPDMPAEAFDDMWHTIKEGHPWRGLVKNRSKQGDYYWVDAYVTPIRENGNTVGYMSVRSAPDQQQCQQAEQLYADIRAKRSRFPQTRQPTVLSLQKLLTLSMLPPILALLAEYILPDSIIHDILNAGSILWLLGAAVLIHQRLATPLEYAKQGLARLSEGNFKQAIPQSGCQDMRQMLEMLETMRINTRAVLADVVSGAHDISQAATATHTEASNLQQRGEHALEGITRVASALEQLSVSVNEISMTTRTGAGHATEATSLANEGETKMQQTRHATQQVMGEFEHTRDAILVLEKSAEEIGSVTSVIKDIANQTNLLALNAAIEAARAGEQGRGFAVVADEVRKLAERTAGNTQEIEQSINVLHERTRQVLQNVQTALDKVQSVDEAISNASNSLEAIRQANQGVSASAANVAEMLQQQSSVSTEVAQNMETMSALTEQNSQSIANARDVAQQLHTTAHDLKRLVSHFERHL</sequence>
<evidence type="ECO:0000256" key="6">
    <source>
        <dbReference type="ARBA" id="ARBA00029447"/>
    </source>
</evidence>
<dbReference type="Proteomes" id="UP000198290">
    <property type="component" value="Chromosome"/>
</dbReference>
<organism evidence="11 12">
    <name type="scientific">Aquitalea magnusonii</name>
    <dbReference type="NCBI Taxonomy" id="332411"/>
    <lineage>
        <taxon>Bacteria</taxon>
        <taxon>Pseudomonadati</taxon>
        <taxon>Pseudomonadota</taxon>
        <taxon>Betaproteobacteria</taxon>
        <taxon>Neisseriales</taxon>
        <taxon>Chromobacteriaceae</taxon>
        <taxon>Aquitalea</taxon>
    </lineage>
</organism>
<accession>A0A3G9G8I8</accession>
<reference evidence="11 12" key="2">
    <citation type="journal article" date="2017" name="Genome Announc.">
        <title>Draft genome sequence of Aquitalea magnusonii strain H3, a plant growth-promoting bacterium of duckweed Lemna minor.</title>
        <authorList>
            <person name="Ishizawa H."/>
            <person name="Kuroda M."/>
            <person name="Ike M."/>
        </authorList>
    </citation>
    <scope>NUCLEOTIDE SEQUENCE [LARGE SCALE GENOMIC DNA]</scope>
    <source>
        <strain evidence="11 12">H3</strain>
    </source>
</reference>
<keyword evidence="4" id="KW-0472">Membrane</keyword>
<keyword evidence="3" id="KW-1133">Transmembrane helix</keyword>
<dbReference type="SUPFAM" id="SSF55785">
    <property type="entry name" value="PYP-like sensor domain (PAS domain)"/>
    <property type="match status" value="1"/>
</dbReference>
<evidence type="ECO:0000259" key="10">
    <source>
        <dbReference type="PROSITE" id="PS50885"/>
    </source>
</evidence>
<reference evidence="12" key="3">
    <citation type="journal article" date="2017" name="Plant Physiol. Biochem.">
        <title>Differential oxidative and antioxidative response of duckweed Lemna minor toward plant growth promoting/inhibiting bacteria.</title>
        <authorList>
            <person name="Ishizawa H."/>
            <person name="Kuroda M."/>
            <person name="Morikawa M."/>
            <person name="Ike M."/>
        </authorList>
    </citation>
    <scope>NUCLEOTIDE SEQUENCE [LARGE SCALE GENOMIC DNA]</scope>
    <source>
        <strain evidence="12">H3</strain>
    </source>
</reference>
<evidence type="ECO:0000313" key="12">
    <source>
        <dbReference type="Proteomes" id="UP000198290"/>
    </source>
</evidence>
<feature type="domain" description="PAS" evidence="9">
    <location>
        <begin position="25"/>
        <end position="76"/>
    </location>
</feature>
<protein>
    <submittedName>
        <fullName evidence="11">Aerotaxis sensor receptor protein</fullName>
    </submittedName>
</protein>
<evidence type="ECO:0000256" key="3">
    <source>
        <dbReference type="ARBA" id="ARBA00022989"/>
    </source>
</evidence>
<dbReference type="PROSITE" id="PS50112">
    <property type="entry name" value="PAS"/>
    <property type="match status" value="1"/>
</dbReference>
<dbReference type="CDD" id="cd00130">
    <property type="entry name" value="PAS"/>
    <property type="match status" value="1"/>
</dbReference>
<evidence type="ECO:0000256" key="7">
    <source>
        <dbReference type="PROSITE-ProRule" id="PRU00284"/>
    </source>
</evidence>
<dbReference type="PROSITE" id="PS50111">
    <property type="entry name" value="CHEMOTAXIS_TRANSDUC_2"/>
    <property type="match status" value="1"/>
</dbReference>
<dbReference type="KEGG" id="amah:DLM_0141"/>
<feature type="domain" description="HAMP" evidence="10">
    <location>
        <begin position="198"/>
        <end position="250"/>
    </location>
</feature>
<keyword evidence="11" id="KW-0675">Receptor</keyword>
<dbReference type="Pfam" id="PF00015">
    <property type="entry name" value="MCPsignal"/>
    <property type="match status" value="1"/>
</dbReference>
<evidence type="ECO:0000256" key="2">
    <source>
        <dbReference type="ARBA" id="ARBA00022692"/>
    </source>
</evidence>
<dbReference type="GO" id="GO:0006935">
    <property type="term" value="P:chemotaxis"/>
    <property type="evidence" value="ECO:0007669"/>
    <property type="project" value="UniProtKB-ARBA"/>
</dbReference>
<dbReference type="FunFam" id="1.10.287.950:FF:000001">
    <property type="entry name" value="Methyl-accepting chemotaxis sensory transducer"/>
    <property type="match status" value="1"/>
</dbReference>
<dbReference type="SUPFAM" id="SSF58104">
    <property type="entry name" value="Methyl-accepting chemotaxis protein (MCP) signaling domain"/>
    <property type="match status" value="1"/>
</dbReference>
<gene>
    <name evidence="11" type="ORF">DLM_0141</name>
</gene>
<comment type="similarity">
    <text evidence="6">Belongs to the methyl-accepting chemotaxis (MCP) protein family.</text>
</comment>
<dbReference type="AlphaFoldDB" id="A0A3G9G8I8"/>
<evidence type="ECO:0000256" key="4">
    <source>
        <dbReference type="ARBA" id="ARBA00023136"/>
    </source>
</evidence>
<evidence type="ECO:0000256" key="1">
    <source>
        <dbReference type="ARBA" id="ARBA00004141"/>
    </source>
</evidence>
<dbReference type="Gene3D" id="3.30.450.20">
    <property type="entry name" value="PAS domain"/>
    <property type="match status" value="1"/>
</dbReference>
<proteinExistence type="inferred from homology"/>
<reference evidence="12" key="1">
    <citation type="journal article" date="2017" name="Biotechnol. Biofuels">
        <title>Evaluation of environmental bacterial communities as a factor affecting the growth of duckweed Lemna minor.</title>
        <authorList>
            <person name="Ishizawa H."/>
            <person name="Kuroda M."/>
            <person name="Morikawa M."/>
            <person name="Ike M."/>
        </authorList>
    </citation>
    <scope>NUCLEOTIDE SEQUENCE [LARGE SCALE GENOMIC DNA]</scope>
    <source>
        <strain evidence="12">H3</strain>
    </source>
</reference>
<evidence type="ECO:0000313" key="11">
    <source>
        <dbReference type="EMBL" id="BBF83824.1"/>
    </source>
</evidence>
<dbReference type="SMART" id="SM00091">
    <property type="entry name" value="PAS"/>
    <property type="match status" value="1"/>
</dbReference>
<comment type="subcellular location">
    <subcellularLocation>
        <location evidence="1">Membrane</location>
        <topology evidence="1">Multi-pass membrane protein</topology>
    </subcellularLocation>
</comment>
<dbReference type="InterPro" id="IPR035965">
    <property type="entry name" value="PAS-like_dom_sf"/>
</dbReference>
<dbReference type="InterPro" id="IPR013655">
    <property type="entry name" value="PAS_fold_3"/>
</dbReference>
<dbReference type="InterPro" id="IPR004089">
    <property type="entry name" value="MCPsignal_dom"/>
</dbReference>
<dbReference type="Gene3D" id="1.10.287.950">
    <property type="entry name" value="Methyl-accepting chemotaxis protein"/>
    <property type="match status" value="1"/>
</dbReference>
<dbReference type="OrthoDB" id="9806477at2"/>
<name>A0A3G9G8I8_9NEIS</name>
<evidence type="ECO:0000259" key="8">
    <source>
        <dbReference type="PROSITE" id="PS50111"/>
    </source>
</evidence>
<keyword evidence="2" id="KW-0812">Transmembrane</keyword>
<dbReference type="GO" id="GO:0016020">
    <property type="term" value="C:membrane"/>
    <property type="evidence" value="ECO:0007669"/>
    <property type="project" value="UniProtKB-SubCell"/>
</dbReference>
<evidence type="ECO:0000256" key="5">
    <source>
        <dbReference type="ARBA" id="ARBA00023224"/>
    </source>
</evidence>
<dbReference type="GO" id="GO:0007165">
    <property type="term" value="P:signal transduction"/>
    <property type="evidence" value="ECO:0007669"/>
    <property type="project" value="UniProtKB-KW"/>
</dbReference>